<dbReference type="RefSeq" id="WP_138722426.1">
    <property type="nucleotide sequence ID" value="NZ_SSHJ02000005.1"/>
</dbReference>
<evidence type="ECO:0000313" key="4">
    <source>
        <dbReference type="Proteomes" id="UP001517247"/>
    </source>
</evidence>
<keyword evidence="4" id="KW-1185">Reference proteome</keyword>
<organism evidence="3 4">
    <name type="scientific">Pedobacter ureilyticus</name>
    <dbReference type="NCBI Taxonomy" id="1393051"/>
    <lineage>
        <taxon>Bacteria</taxon>
        <taxon>Pseudomonadati</taxon>
        <taxon>Bacteroidota</taxon>
        <taxon>Sphingobacteriia</taxon>
        <taxon>Sphingobacteriales</taxon>
        <taxon>Sphingobacteriaceae</taxon>
        <taxon>Pedobacter</taxon>
    </lineage>
</organism>
<evidence type="ECO:0000313" key="3">
    <source>
        <dbReference type="EMBL" id="MFN0255313.1"/>
    </source>
</evidence>
<keyword evidence="2" id="KW-1133">Transmembrane helix</keyword>
<reference evidence="3 4" key="1">
    <citation type="submission" date="2024-12" db="EMBL/GenBank/DDBJ databases">
        <authorList>
            <person name="Hu S."/>
        </authorList>
    </citation>
    <scope>NUCLEOTIDE SEQUENCE [LARGE SCALE GENOMIC DNA]</scope>
    <source>
        <strain evidence="3 4">THG-T11</strain>
    </source>
</reference>
<protein>
    <submittedName>
        <fullName evidence="3">Uncharacterized protein</fullName>
    </submittedName>
</protein>
<comment type="caution">
    <text evidence="3">The sequence shown here is derived from an EMBL/GenBank/DDBJ whole genome shotgun (WGS) entry which is preliminary data.</text>
</comment>
<name>A0ABW9J452_9SPHI</name>
<feature type="transmembrane region" description="Helical" evidence="2">
    <location>
        <begin position="214"/>
        <end position="231"/>
    </location>
</feature>
<evidence type="ECO:0000256" key="2">
    <source>
        <dbReference type="SAM" id="Phobius"/>
    </source>
</evidence>
<dbReference type="Proteomes" id="UP001517247">
    <property type="component" value="Unassembled WGS sequence"/>
</dbReference>
<feature type="transmembrane region" description="Helical" evidence="2">
    <location>
        <begin position="6"/>
        <end position="26"/>
    </location>
</feature>
<keyword evidence="2" id="KW-0812">Transmembrane</keyword>
<evidence type="ECO:0000256" key="1">
    <source>
        <dbReference type="SAM" id="MobiDB-lite"/>
    </source>
</evidence>
<sequence length="232" mass="25226">MIENSNKFYSNFILFLGLLLFPIFVFSQEEQPKRVTVIVTAKEISGQKEVVQIPADNVPKNVKEGVKKSVKESSPTSKKKQVEAKVTNEFNPTVTDKTKSVTTSPTVAKKKNATKPTSPSKTEVTTTTKPAEEKPAENFVRKETGSIGKHTVDTTSTTAAKIINKDNTSLKPANTETIDETLSANSKKSAFSYIWIGAFLVIAGIVLGSLFGRPAFLISFVGIVFIILGVII</sequence>
<feature type="transmembrane region" description="Helical" evidence="2">
    <location>
        <begin position="190"/>
        <end position="208"/>
    </location>
</feature>
<accession>A0ABW9J452</accession>
<dbReference type="EMBL" id="SSHJ02000005">
    <property type="protein sequence ID" value="MFN0255313.1"/>
    <property type="molecule type" value="Genomic_DNA"/>
</dbReference>
<gene>
    <name evidence="3" type="ORF">E6A44_006995</name>
</gene>
<proteinExistence type="predicted"/>
<keyword evidence="2" id="KW-0472">Membrane</keyword>
<feature type="compositionally biased region" description="Low complexity" evidence="1">
    <location>
        <begin position="114"/>
        <end position="129"/>
    </location>
</feature>
<feature type="region of interest" description="Disordered" evidence="1">
    <location>
        <begin position="64"/>
        <end position="136"/>
    </location>
</feature>
<feature type="compositionally biased region" description="Low complexity" evidence="1">
    <location>
        <begin position="92"/>
        <end position="107"/>
    </location>
</feature>